<proteinExistence type="inferred from homology"/>
<organism evidence="6 7">
    <name type="scientific">Ectothiorhodospira magna</name>
    <dbReference type="NCBI Taxonomy" id="867345"/>
    <lineage>
        <taxon>Bacteria</taxon>
        <taxon>Pseudomonadati</taxon>
        <taxon>Pseudomonadota</taxon>
        <taxon>Gammaproteobacteria</taxon>
        <taxon>Chromatiales</taxon>
        <taxon>Ectothiorhodospiraceae</taxon>
        <taxon>Ectothiorhodospira</taxon>
    </lineage>
</organism>
<sequence length="156" mass="17665">MRIHLLAVGTRMPGWVNEAYKDYAGRLPAECSLILREIPSPRRGRNAPVERLREAEGEGLLAALPRDCWVVALDEQGRHLDTAGLSRQLDQWMQSGRDVALLVGGADGLSEACRRRADFIWSLSPLTFPHPLVRVILAEQLYRGWSLLRHHPYHRA</sequence>
<keyword evidence="5" id="KW-0963">Cytoplasm</keyword>
<evidence type="ECO:0000256" key="4">
    <source>
        <dbReference type="ARBA" id="ARBA00038303"/>
    </source>
</evidence>
<dbReference type="InterPro" id="IPR003742">
    <property type="entry name" value="RlmH-like"/>
</dbReference>
<keyword evidence="5" id="KW-0698">rRNA processing</keyword>
<evidence type="ECO:0000313" key="6">
    <source>
        <dbReference type="EMBL" id="SEQ23188.1"/>
    </source>
</evidence>
<comment type="catalytic activity">
    <reaction evidence="5">
        <text>pseudouridine(1915) in 23S rRNA + S-adenosyl-L-methionine = N(3)-methylpseudouridine(1915) in 23S rRNA + S-adenosyl-L-homocysteine + H(+)</text>
        <dbReference type="Rhea" id="RHEA:42752"/>
        <dbReference type="Rhea" id="RHEA-COMP:10221"/>
        <dbReference type="Rhea" id="RHEA-COMP:10222"/>
        <dbReference type="ChEBI" id="CHEBI:15378"/>
        <dbReference type="ChEBI" id="CHEBI:57856"/>
        <dbReference type="ChEBI" id="CHEBI:59789"/>
        <dbReference type="ChEBI" id="CHEBI:65314"/>
        <dbReference type="ChEBI" id="CHEBI:74486"/>
        <dbReference type="EC" id="2.1.1.177"/>
    </reaction>
</comment>
<name>A0A1H9EDU5_9GAMM</name>
<evidence type="ECO:0000256" key="1">
    <source>
        <dbReference type="ARBA" id="ARBA00022603"/>
    </source>
</evidence>
<dbReference type="Pfam" id="PF02590">
    <property type="entry name" value="SPOUT_MTase"/>
    <property type="match status" value="1"/>
</dbReference>
<dbReference type="EMBL" id="FOFO01000021">
    <property type="protein sequence ID" value="SEQ23188.1"/>
    <property type="molecule type" value="Genomic_DNA"/>
</dbReference>
<dbReference type="STRING" id="867345.SAMN05421693_12116"/>
<gene>
    <name evidence="5" type="primary">rlmH</name>
    <name evidence="6" type="ORF">SAMN05421693_12116</name>
</gene>
<keyword evidence="1 5" id="KW-0489">Methyltransferase</keyword>
<protein>
    <recommendedName>
        <fullName evidence="5">Ribosomal RNA large subunit methyltransferase H</fullName>
        <ecNumber evidence="5">2.1.1.177</ecNumber>
    </recommendedName>
    <alternativeName>
        <fullName evidence="5">23S rRNA (pseudouridine1915-N3)-methyltransferase</fullName>
    </alternativeName>
    <alternativeName>
        <fullName evidence="5">23S rRNA m3Psi1915 methyltransferase</fullName>
    </alternativeName>
    <alternativeName>
        <fullName evidence="5">rRNA (pseudouridine-N3-)-methyltransferase RlmH</fullName>
    </alternativeName>
</protein>
<evidence type="ECO:0000256" key="5">
    <source>
        <dbReference type="HAMAP-Rule" id="MF_00658"/>
    </source>
</evidence>
<evidence type="ECO:0000313" key="7">
    <source>
        <dbReference type="Proteomes" id="UP000199496"/>
    </source>
</evidence>
<comment type="similarity">
    <text evidence="4 5">Belongs to the RNA methyltransferase RlmH family.</text>
</comment>
<dbReference type="PANTHER" id="PTHR33603">
    <property type="entry name" value="METHYLTRANSFERASE"/>
    <property type="match status" value="1"/>
</dbReference>
<dbReference type="RefSeq" id="WP_090207899.1">
    <property type="nucleotide sequence ID" value="NZ_FOFO01000021.1"/>
</dbReference>
<evidence type="ECO:0000256" key="2">
    <source>
        <dbReference type="ARBA" id="ARBA00022679"/>
    </source>
</evidence>
<dbReference type="Gene3D" id="3.40.1280.10">
    <property type="match status" value="1"/>
</dbReference>
<dbReference type="PANTHER" id="PTHR33603:SF1">
    <property type="entry name" value="RIBOSOMAL RNA LARGE SUBUNIT METHYLTRANSFERASE H"/>
    <property type="match status" value="1"/>
</dbReference>
<dbReference type="EC" id="2.1.1.177" evidence="5"/>
<accession>A0A1H9EDU5</accession>
<dbReference type="SUPFAM" id="SSF75217">
    <property type="entry name" value="alpha/beta knot"/>
    <property type="match status" value="1"/>
</dbReference>
<keyword evidence="7" id="KW-1185">Reference proteome</keyword>
<dbReference type="OrthoDB" id="9806643at2"/>
<dbReference type="GO" id="GO:0005737">
    <property type="term" value="C:cytoplasm"/>
    <property type="evidence" value="ECO:0007669"/>
    <property type="project" value="UniProtKB-SubCell"/>
</dbReference>
<dbReference type="HAMAP" id="MF_00658">
    <property type="entry name" value="23SrRNA_methyltr_H"/>
    <property type="match status" value="1"/>
</dbReference>
<comment type="function">
    <text evidence="5">Specifically methylates the pseudouridine at position 1915 (m3Psi1915) in 23S rRNA.</text>
</comment>
<feature type="binding site" evidence="5">
    <location>
        <begin position="123"/>
        <end position="128"/>
    </location>
    <ligand>
        <name>S-adenosyl-L-methionine</name>
        <dbReference type="ChEBI" id="CHEBI:59789"/>
    </ligand>
</feature>
<comment type="subcellular location">
    <subcellularLocation>
        <location evidence="5">Cytoplasm</location>
    </subcellularLocation>
</comment>
<dbReference type="NCBIfam" id="TIGR00246">
    <property type="entry name" value="tRNA_RlmH_YbeA"/>
    <property type="match status" value="1"/>
</dbReference>
<feature type="binding site" evidence="5">
    <location>
        <position position="104"/>
    </location>
    <ligand>
        <name>S-adenosyl-L-methionine</name>
        <dbReference type="ChEBI" id="CHEBI:59789"/>
    </ligand>
</feature>
<dbReference type="InterPro" id="IPR029028">
    <property type="entry name" value="Alpha/beta_knot_MTases"/>
</dbReference>
<dbReference type="PIRSF" id="PIRSF004505">
    <property type="entry name" value="MT_bac"/>
    <property type="match status" value="1"/>
</dbReference>
<comment type="subunit">
    <text evidence="5">Homodimer.</text>
</comment>
<evidence type="ECO:0000256" key="3">
    <source>
        <dbReference type="ARBA" id="ARBA00022691"/>
    </source>
</evidence>
<keyword evidence="2 5" id="KW-0808">Transferase</keyword>
<dbReference type="InterPro" id="IPR029026">
    <property type="entry name" value="tRNA_m1G_MTases_N"/>
</dbReference>
<dbReference type="AlphaFoldDB" id="A0A1H9EDU5"/>
<dbReference type="Proteomes" id="UP000199496">
    <property type="component" value="Unassembled WGS sequence"/>
</dbReference>
<keyword evidence="3 5" id="KW-0949">S-adenosyl-L-methionine</keyword>
<dbReference type="CDD" id="cd18081">
    <property type="entry name" value="RlmH-like"/>
    <property type="match status" value="1"/>
</dbReference>
<feature type="binding site" evidence="5">
    <location>
        <position position="73"/>
    </location>
    <ligand>
        <name>S-adenosyl-L-methionine</name>
        <dbReference type="ChEBI" id="CHEBI:59789"/>
    </ligand>
</feature>
<dbReference type="GO" id="GO:0070038">
    <property type="term" value="F:rRNA (pseudouridine-N3-)-methyltransferase activity"/>
    <property type="evidence" value="ECO:0007669"/>
    <property type="project" value="UniProtKB-UniRule"/>
</dbReference>
<reference evidence="6 7" key="1">
    <citation type="submission" date="2016-10" db="EMBL/GenBank/DDBJ databases">
        <authorList>
            <person name="de Groot N.N."/>
        </authorList>
    </citation>
    <scope>NUCLEOTIDE SEQUENCE [LARGE SCALE GENOMIC DNA]</scope>
    <source>
        <strain evidence="6 7">B7-7</strain>
    </source>
</reference>
<dbReference type="NCBIfam" id="NF000986">
    <property type="entry name" value="PRK00103.1-4"/>
    <property type="match status" value="1"/>
</dbReference>